<sequence>MPEIATYRHLRMPYEDDYIDDNHMLEADADHRRRIRECNERQVHPFCRGG</sequence>
<keyword evidence="2" id="KW-1185">Reference proteome</keyword>
<dbReference type="RefSeq" id="WP_356959543.1">
    <property type="nucleotide sequence ID" value="NZ_JBEYBD010000030.1"/>
</dbReference>
<dbReference type="EMBL" id="JBEYBF010000033">
    <property type="protein sequence ID" value="MEU1956143.1"/>
    <property type="molecule type" value="Genomic_DNA"/>
</dbReference>
<evidence type="ECO:0000313" key="1">
    <source>
        <dbReference type="EMBL" id="MEU1956143.1"/>
    </source>
</evidence>
<comment type="caution">
    <text evidence="1">The sequence shown here is derived from an EMBL/GenBank/DDBJ whole genome shotgun (WGS) entry which is preliminary data.</text>
</comment>
<proteinExistence type="predicted"/>
<dbReference type="Proteomes" id="UP001550628">
    <property type="component" value="Unassembled WGS sequence"/>
</dbReference>
<organism evidence="1 2">
    <name type="scientific">Nocardia rhamnosiphila</name>
    <dbReference type="NCBI Taxonomy" id="426716"/>
    <lineage>
        <taxon>Bacteria</taxon>
        <taxon>Bacillati</taxon>
        <taxon>Actinomycetota</taxon>
        <taxon>Actinomycetes</taxon>
        <taxon>Mycobacteriales</taxon>
        <taxon>Nocardiaceae</taxon>
        <taxon>Nocardia</taxon>
    </lineage>
</organism>
<accession>A0ABV2WZ38</accession>
<protein>
    <submittedName>
        <fullName evidence="1">Uncharacterized protein</fullName>
    </submittedName>
</protein>
<reference evidence="1 2" key="1">
    <citation type="submission" date="2024-06" db="EMBL/GenBank/DDBJ databases">
        <title>The Natural Products Discovery Center: Release of the First 8490 Sequenced Strains for Exploring Actinobacteria Biosynthetic Diversity.</title>
        <authorList>
            <person name="Kalkreuter E."/>
            <person name="Kautsar S.A."/>
            <person name="Yang D."/>
            <person name="Bader C.D."/>
            <person name="Teijaro C.N."/>
            <person name="Fluegel L."/>
            <person name="Davis C.M."/>
            <person name="Simpson J.R."/>
            <person name="Lauterbach L."/>
            <person name="Steele A.D."/>
            <person name="Gui C."/>
            <person name="Meng S."/>
            <person name="Li G."/>
            <person name="Viehrig K."/>
            <person name="Ye F."/>
            <person name="Su P."/>
            <person name="Kiefer A.F."/>
            <person name="Nichols A."/>
            <person name="Cepeda A.J."/>
            <person name="Yan W."/>
            <person name="Fan B."/>
            <person name="Jiang Y."/>
            <person name="Adhikari A."/>
            <person name="Zheng C.-J."/>
            <person name="Schuster L."/>
            <person name="Cowan T.M."/>
            <person name="Smanski M.J."/>
            <person name="Chevrette M.G."/>
            <person name="De Carvalho L.P.S."/>
            <person name="Shen B."/>
        </authorList>
    </citation>
    <scope>NUCLEOTIDE SEQUENCE [LARGE SCALE GENOMIC DNA]</scope>
    <source>
        <strain evidence="1 2">NPDC019708</strain>
    </source>
</reference>
<gene>
    <name evidence="1" type="ORF">ABZ510_30390</name>
</gene>
<name>A0ABV2WZ38_9NOCA</name>
<evidence type="ECO:0000313" key="2">
    <source>
        <dbReference type="Proteomes" id="UP001550628"/>
    </source>
</evidence>